<evidence type="ECO:0000256" key="2">
    <source>
        <dbReference type="ARBA" id="ARBA00023015"/>
    </source>
</evidence>
<dbReference type="InterPro" id="IPR036388">
    <property type="entry name" value="WH-like_DNA-bd_sf"/>
</dbReference>
<reference evidence="6 7" key="1">
    <citation type="submission" date="2018-11" db="EMBL/GenBank/DDBJ databases">
        <title>The draft genome sequence of Amphritea balenae JAMM 1525T.</title>
        <authorList>
            <person name="Fang Z."/>
            <person name="Zhang Y."/>
            <person name="Han X."/>
        </authorList>
    </citation>
    <scope>NUCLEOTIDE SEQUENCE [LARGE SCALE GENOMIC DNA]</scope>
    <source>
        <strain evidence="6 7">JAMM 1525</strain>
    </source>
</reference>
<organism evidence="6 7">
    <name type="scientific">Amphritea balenae</name>
    <dbReference type="NCBI Taxonomy" id="452629"/>
    <lineage>
        <taxon>Bacteria</taxon>
        <taxon>Pseudomonadati</taxon>
        <taxon>Pseudomonadota</taxon>
        <taxon>Gammaproteobacteria</taxon>
        <taxon>Oceanospirillales</taxon>
        <taxon>Oceanospirillaceae</taxon>
        <taxon>Amphritea</taxon>
    </lineage>
</organism>
<dbReference type="OrthoDB" id="9785745at2"/>
<evidence type="ECO:0000313" key="7">
    <source>
        <dbReference type="Proteomes" id="UP000267535"/>
    </source>
</evidence>
<dbReference type="Gene3D" id="3.40.190.10">
    <property type="entry name" value="Periplasmic binding protein-like II"/>
    <property type="match status" value="2"/>
</dbReference>
<dbReference type="PANTHER" id="PTHR30126:SF25">
    <property type="entry name" value="HTH-TYPE TRANSCRIPTIONAL REGULATOR METR"/>
    <property type="match status" value="1"/>
</dbReference>
<dbReference type="Pfam" id="PF03466">
    <property type="entry name" value="LysR_substrate"/>
    <property type="match status" value="1"/>
</dbReference>
<evidence type="ECO:0000256" key="4">
    <source>
        <dbReference type="ARBA" id="ARBA00023163"/>
    </source>
</evidence>
<sequence length="308" mass="34104">MRLDIKHWQLLDAIARFGSLGHAAEVIGVTQSALSHRLAEAERRLGSAIFERDGRRLRVTPAGQALLETAQTVLPELERAEQDFERVAANASYLVRIGVSSYSAYHWVPGFLSSVNNQREKLQLDFIAAATRDAQTALLSGATDLLISPGLITNSALEGKKLFQDELVLVTHPEHPLAKKAYIEADDLADQDYLTYSLDALPGFEYEQFIRPAGVRPRHMQLVEMTDAIVEMIGVNLGVSILSRWALSRALNQGLVSAVPLTRKSLPLTWYVMSRKSDRSNAAIRLTEKNLLHWFKAPEASFNNSSGG</sequence>
<accession>A0A3P1SQ75</accession>
<dbReference type="SUPFAM" id="SSF46785">
    <property type="entry name" value="Winged helix' DNA-binding domain"/>
    <property type="match status" value="1"/>
</dbReference>
<keyword evidence="7" id="KW-1185">Reference proteome</keyword>
<evidence type="ECO:0000256" key="3">
    <source>
        <dbReference type="ARBA" id="ARBA00023125"/>
    </source>
</evidence>
<dbReference type="Pfam" id="PF00126">
    <property type="entry name" value="HTH_1"/>
    <property type="match status" value="1"/>
</dbReference>
<dbReference type="GO" id="GO:0003700">
    <property type="term" value="F:DNA-binding transcription factor activity"/>
    <property type="evidence" value="ECO:0007669"/>
    <property type="project" value="InterPro"/>
</dbReference>
<dbReference type="RefSeq" id="WP_124926154.1">
    <property type="nucleotide sequence ID" value="NZ_BMOH01000004.1"/>
</dbReference>
<dbReference type="SUPFAM" id="SSF53850">
    <property type="entry name" value="Periplasmic binding protein-like II"/>
    <property type="match status" value="1"/>
</dbReference>
<dbReference type="AlphaFoldDB" id="A0A3P1SQ75"/>
<dbReference type="InterPro" id="IPR000847">
    <property type="entry name" value="LysR_HTH_N"/>
</dbReference>
<dbReference type="PANTHER" id="PTHR30126">
    <property type="entry name" value="HTH-TYPE TRANSCRIPTIONAL REGULATOR"/>
    <property type="match status" value="1"/>
</dbReference>
<evidence type="ECO:0000256" key="1">
    <source>
        <dbReference type="ARBA" id="ARBA00009437"/>
    </source>
</evidence>
<keyword evidence="3" id="KW-0238">DNA-binding</keyword>
<dbReference type="Gene3D" id="1.10.10.10">
    <property type="entry name" value="Winged helix-like DNA-binding domain superfamily/Winged helix DNA-binding domain"/>
    <property type="match status" value="1"/>
</dbReference>
<protein>
    <submittedName>
        <fullName evidence="6">LysR family transcriptional regulator</fullName>
    </submittedName>
</protein>
<dbReference type="InterPro" id="IPR036390">
    <property type="entry name" value="WH_DNA-bd_sf"/>
</dbReference>
<comment type="caution">
    <text evidence="6">The sequence shown here is derived from an EMBL/GenBank/DDBJ whole genome shotgun (WGS) entry which is preliminary data.</text>
</comment>
<proteinExistence type="inferred from homology"/>
<evidence type="ECO:0000313" key="6">
    <source>
        <dbReference type="EMBL" id="RRC99316.1"/>
    </source>
</evidence>
<comment type="similarity">
    <text evidence="1">Belongs to the LysR transcriptional regulatory family.</text>
</comment>
<dbReference type="InterPro" id="IPR005119">
    <property type="entry name" value="LysR_subst-bd"/>
</dbReference>
<feature type="domain" description="HTH lysR-type" evidence="5">
    <location>
        <begin position="3"/>
        <end position="60"/>
    </location>
</feature>
<dbReference type="EMBL" id="RQXV01000005">
    <property type="protein sequence ID" value="RRC99316.1"/>
    <property type="molecule type" value="Genomic_DNA"/>
</dbReference>
<name>A0A3P1SQ75_9GAMM</name>
<keyword evidence="4" id="KW-0804">Transcription</keyword>
<dbReference type="Proteomes" id="UP000267535">
    <property type="component" value="Unassembled WGS sequence"/>
</dbReference>
<dbReference type="PROSITE" id="PS50931">
    <property type="entry name" value="HTH_LYSR"/>
    <property type="match status" value="1"/>
</dbReference>
<evidence type="ECO:0000259" key="5">
    <source>
        <dbReference type="PROSITE" id="PS50931"/>
    </source>
</evidence>
<dbReference type="GO" id="GO:0000976">
    <property type="term" value="F:transcription cis-regulatory region binding"/>
    <property type="evidence" value="ECO:0007669"/>
    <property type="project" value="TreeGrafter"/>
</dbReference>
<gene>
    <name evidence="6" type="ORF">EHS89_10765</name>
</gene>
<keyword evidence="2" id="KW-0805">Transcription regulation</keyword>